<dbReference type="InterPro" id="IPR011059">
    <property type="entry name" value="Metal-dep_hydrolase_composite"/>
</dbReference>
<evidence type="ECO:0000256" key="1">
    <source>
        <dbReference type="ARBA" id="ARBA00022801"/>
    </source>
</evidence>
<keyword evidence="1 3" id="KW-0378">Hydrolase</keyword>
<dbReference type="Gene3D" id="2.30.40.10">
    <property type="entry name" value="Urease, subunit C, domain 1"/>
    <property type="match status" value="1"/>
</dbReference>
<dbReference type="AlphaFoldDB" id="A0A6G8AQL4"/>
<organism evidence="3 4">
    <name type="scientific">Vagococcus hydrophili</name>
    <dbReference type="NCBI Taxonomy" id="2714947"/>
    <lineage>
        <taxon>Bacteria</taxon>
        <taxon>Bacillati</taxon>
        <taxon>Bacillota</taxon>
        <taxon>Bacilli</taxon>
        <taxon>Lactobacillales</taxon>
        <taxon>Enterococcaceae</taxon>
        <taxon>Vagococcus</taxon>
    </lineage>
</organism>
<evidence type="ECO:0000313" key="4">
    <source>
        <dbReference type="Proteomes" id="UP000501747"/>
    </source>
</evidence>
<name>A0A6G8AQL4_9ENTE</name>
<dbReference type="RefSeq" id="WP_166033472.1">
    <property type="nucleotide sequence ID" value="NZ_CP049887.1"/>
</dbReference>
<dbReference type="Gene3D" id="3.20.20.140">
    <property type="entry name" value="Metal-dependent hydrolases"/>
    <property type="match status" value="1"/>
</dbReference>
<dbReference type="InterPro" id="IPR032466">
    <property type="entry name" value="Metal_Hydrolase"/>
</dbReference>
<dbReference type="SUPFAM" id="SSF51338">
    <property type="entry name" value="Composite domain of metallo-dependent hydrolases"/>
    <property type="match status" value="1"/>
</dbReference>
<feature type="domain" description="Amidohydrolase-related" evidence="2">
    <location>
        <begin position="58"/>
        <end position="406"/>
    </location>
</feature>
<protein>
    <submittedName>
        <fullName evidence="3">Amidohydrolase</fullName>
    </submittedName>
</protein>
<gene>
    <name evidence="3" type="ORF">G7082_01855</name>
</gene>
<dbReference type="GO" id="GO:0016810">
    <property type="term" value="F:hydrolase activity, acting on carbon-nitrogen (but not peptide) bonds"/>
    <property type="evidence" value="ECO:0007669"/>
    <property type="project" value="InterPro"/>
</dbReference>
<dbReference type="InterPro" id="IPR006680">
    <property type="entry name" value="Amidohydro-rel"/>
</dbReference>
<proteinExistence type="predicted"/>
<keyword evidence="4" id="KW-1185">Reference proteome</keyword>
<dbReference type="Proteomes" id="UP000501747">
    <property type="component" value="Chromosome"/>
</dbReference>
<evidence type="ECO:0000259" key="2">
    <source>
        <dbReference type="Pfam" id="PF01979"/>
    </source>
</evidence>
<accession>A0A6G8AQL4</accession>
<dbReference type="KEGG" id="vhy:G7082_01855"/>
<evidence type="ECO:0000313" key="3">
    <source>
        <dbReference type="EMBL" id="QIL47361.1"/>
    </source>
</evidence>
<dbReference type="Pfam" id="PF01979">
    <property type="entry name" value="Amidohydro_1"/>
    <property type="match status" value="1"/>
</dbReference>
<sequence length="445" mass="48984">MATLIKNAHILTMDDQLTEYECGFLLIEDSQIKMIGEMSKLAVDSESMEVVDAKGGLLLPGFINLHTHLGMIPFRSLGDDTPDRLRRFLFPLEQVMTPELVAASSEYAMAELMLSGTTTFSDMYYFEDVVAKSCEKMKMRGFVGQTIIDMTTCDYRTAAEAIEGCREFINGWQNHELVTPMIAPHATNTNRVEDFKSIVALSLETGAPIMMHVSEMDYELTEIKEAYGFSPVEFLNELGFLDCHLIMAHGILLSDSEIELLSNARGLVSVAHCIGANTKSAKGVAPIKSLLEKGVCVGLGTDGPSSGNTLDMFTQMRMMANFQKTHLRDRSAFPAKEIVKLATYGGAKALGLDGKIGSLEVGKQADITLIETNSVNMFPIFDSYSAIVYSANASNVESTWINGVQVVSNHELVEQNLKTLREGLDSCMVEFREEVSKINKTEADI</sequence>
<dbReference type="InterPro" id="IPR050287">
    <property type="entry name" value="MTA/SAH_deaminase"/>
</dbReference>
<dbReference type="SUPFAM" id="SSF51556">
    <property type="entry name" value="Metallo-dependent hydrolases"/>
    <property type="match status" value="1"/>
</dbReference>
<dbReference type="CDD" id="cd01298">
    <property type="entry name" value="ATZ_TRZ_like"/>
    <property type="match status" value="1"/>
</dbReference>
<dbReference type="PANTHER" id="PTHR43794:SF11">
    <property type="entry name" value="AMIDOHYDROLASE-RELATED DOMAIN-CONTAINING PROTEIN"/>
    <property type="match status" value="1"/>
</dbReference>
<reference evidence="3 4" key="1">
    <citation type="submission" date="2020-03" db="EMBL/GenBank/DDBJ databases">
        <title>Vagococcus sp. nov., isolated from beetles.</title>
        <authorList>
            <person name="Hyun D.-W."/>
            <person name="Bae J.-W."/>
        </authorList>
    </citation>
    <scope>NUCLEOTIDE SEQUENCE [LARGE SCALE GENOMIC DNA]</scope>
    <source>
        <strain evidence="3 4">HDW17B</strain>
    </source>
</reference>
<dbReference type="PANTHER" id="PTHR43794">
    <property type="entry name" value="AMINOHYDROLASE SSNA-RELATED"/>
    <property type="match status" value="1"/>
</dbReference>
<dbReference type="EMBL" id="CP049887">
    <property type="protein sequence ID" value="QIL47361.1"/>
    <property type="molecule type" value="Genomic_DNA"/>
</dbReference>